<dbReference type="AlphaFoldDB" id="A0A8X7ZHE0"/>
<organism evidence="1 2">
    <name type="scientific">Populus tomentosa</name>
    <name type="common">Chinese white poplar</name>
    <dbReference type="NCBI Taxonomy" id="118781"/>
    <lineage>
        <taxon>Eukaryota</taxon>
        <taxon>Viridiplantae</taxon>
        <taxon>Streptophyta</taxon>
        <taxon>Embryophyta</taxon>
        <taxon>Tracheophyta</taxon>
        <taxon>Spermatophyta</taxon>
        <taxon>Magnoliopsida</taxon>
        <taxon>eudicotyledons</taxon>
        <taxon>Gunneridae</taxon>
        <taxon>Pentapetalae</taxon>
        <taxon>rosids</taxon>
        <taxon>fabids</taxon>
        <taxon>Malpighiales</taxon>
        <taxon>Salicaceae</taxon>
        <taxon>Saliceae</taxon>
        <taxon>Populus</taxon>
    </lineage>
</organism>
<gene>
    <name evidence="1" type="ORF">POTOM_028916</name>
</gene>
<protein>
    <submittedName>
        <fullName evidence="1">Uncharacterized protein</fullName>
    </submittedName>
</protein>
<dbReference type="Proteomes" id="UP000886885">
    <property type="component" value="Chromosome 7D"/>
</dbReference>
<comment type="caution">
    <text evidence="1">The sequence shown here is derived from an EMBL/GenBank/DDBJ whole genome shotgun (WGS) entry which is preliminary data.</text>
</comment>
<keyword evidence="2" id="KW-1185">Reference proteome</keyword>
<dbReference type="OrthoDB" id="809632at2759"/>
<sequence length="82" mass="9244">MAMSGDEEVANKQVILKKYVISGLPKKPDVENLYLSCDSVWRGRMRKREGSYIDSYMPGLPLSGNAWGGWSSGFRSSRLQEK</sequence>
<accession>A0A8X7ZHE0</accession>
<evidence type="ECO:0000313" key="2">
    <source>
        <dbReference type="Proteomes" id="UP000886885"/>
    </source>
</evidence>
<evidence type="ECO:0000313" key="1">
    <source>
        <dbReference type="EMBL" id="KAG6767702.1"/>
    </source>
</evidence>
<name>A0A8X7ZHE0_POPTO</name>
<dbReference type="EMBL" id="JAAWWB010000014">
    <property type="protein sequence ID" value="KAG6767702.1"/>
    <property type="molecule type" value="Genomic_DNA"/>
</dbReference>
<proteinExistence type="predicted"/>
<reference evidence="1" key="1">
    <citation type="journal article" date="2020" name="bioRxiv">
        <title>Hybrid origin of Populus tomentosa Carr. identified through genome sequencing and phylogenomic analysis.</title>
        <authorList>
            <person name="An X."/>
            <person name="Gao K."/>
            <person name="Chen Z."/>
            <person name="Li J."/>
            <person name="Yang X."/>
            <person name="Yang X."/>
            <person name="Zhou J."/>
            <person name="Guo T."/>
            <person name="Zhao T."/>
            <person name="Huang S."/>
            <person name="Miao D."/>
            <person name="Khan W.U."/>
            <person name="Rao P."/>
            <person name="Ye M."/>
            <person name="Lei B."/>
            <person name="Liao W."/>
            <person name="Wang J."/>
            <person name="Ji L."/>
            <person name="Li Y."/>
            <person name="Guo B."/>
            <person name="Mustafa N.S."/>
            <person name="Li S."/>
            <person name="Yun Q."/>
            <person name="Keller S.R."/>
            <person name="Mao J."/>
            <person name="Zhang R."/>
            <person name="Strauss S.H."/>
        </authorList>
    </citation>
    <scope>NUCLEOTIDE SEQUENCE</scope>
    <source>
        <strain evidence="1">GM15</strain>
        <tissue evidence="1">Leaf</tissue>
    </source>
</reference>